<keyword evidence="3" id="KW-0597">Phosphoprotein</keyword>
<dbReference type="InterPro" id="IPR043536">
    <property type="entry name" value="HCF1/2"/>
</dbReference>
<feature type="region of interest" description="Disordered" evidence="8">
    <location>
        <begin position="1028"/>
        <end position="1140"/>
    </location>
</feature>
<evidence type="ECO:0000256" key="7">
    <source>
        <dbReference type="ARBA" id="ARBA00023306"/>
    </source>
</evidence>
<evidence type="ECO:0000313" key="10">
    <source>
        <dbReference type="EMBL" id="KAJ8046739.1"/>
    </source>
</evidence>
<dbReference type="FunFam" id="2.120.10.80:FF:000008">
    <property type="entry name" value="host cell factor 1 isoform X1"/>
    <property type="match status" value="1"/>
</dbReference>
<dbReference type="GO" id="GO:0035097">
    <property type="term" value="C:histone methyltransferase complex"/>
    <property type="evidence" value="ECO:0007669"/>
    <property type="project" value="TreeGrafter"/>
</dbReference>
<comment type="caution">
    <text evidence="10">The sequence shown here is derived from an EMBL/GenBank/DDBJ whole genome shotgun (WGS) entry which is preliminary data.</text>
</comment>
<evidence type="ECO:0000256" key="3">
    <source>
        <dbReference type="ARBA" id="ARBA00022553"/>
    </source>
</evidence>
<keyword evidence="6" id="KW-0539">Nucleus</keyword>
<dbReference type="GO" id="GO:0006338">
    <property type="term" value="P:chromatin remodeling"/>
    <property type="evidence" value="ECO:0007669"/>
    <property type="project" value="TreeGrafter"/>
</dbReference>
<dbReference type="GO" id="GO:0003713">
    <property type="term" value="F:transcription coactivator activity"/>
    <property type="evidence" value="ECO:0007669"/>
    <property type="project" value="TreeGrafter"/>
</dbReference>
<keyword evidence="2" id="KW-0880">Kelch repeat</keyword>
<dbReference type="Proteomes" id="UP001152320">
    <property type="component" value="Chromosome 2"/>
</dbReference>
<dbReference type="Gene3D" id="2.120.10.80">
    <property type="entry name" value="Kelch-type beta propeller"/>
    <property type="match status" value="2"/>
</dbReference>
<evidence type="ECO:0000256" key="6">
    <source>
        <dbReference type="ARBA" id="ARBA00023242"/>
    </source>
</evidence>
<dbReference type="FunFam" id="2.60.40.10:FF:000443">
    <property type="entry name" value="host cell factor 1"/>
    <property type="match status" value="1"/>
</dbReference>
<feature type="region of interest" description="Disordered" evidence="8">
    <location>
        <begin position="395"/>
        <end position="437"/>
    </location>
</feature>
<dbReference type="InterPro" id="IPR059124">
    <property type="entry name" value="Kelch_HCF"/>
</dbReference>
<feature type="region of interest" description="Disordered" evidence="8">
    <location>
        <begin position="1346"/>
        <end position="1373"/>
    </location>
</feature>
<evidence type="ECO:0000256" key="2">
    <source>
        <dbReference type="ARBA" id="ARBA00022441"/>
    </source>
</evidence>
<dbReference type="SUPFAM" id="SSF49265">
    <property type="entry name" value="Fibronectin type III"/>
    <property type="match status" value="2"/>
</dbReference>
<feature type="compositionally biased region" description="Pro residues" evidence="8">
    <location>
        <begin position="1113"/>
        <end position="1123"/>
    </location>
</feature>
<proteinExistence type="predicted"/>
<dbReference type="InterPro" id="IPR015915">
    <property type="entry name" value="Kelch-typ_b-propeller"/>
</dbReference>
<dbReference type="InterPro" id="IPR013783">
    <property type="entry name" value="Ig-like_fold"/>
</dbReference>
<dbReference type="CDD" id="cd00063">
    <property type="entry name" value="FN3"/>
    <property type="match status" value="2"/>
</dbReference>
<dbReference type="Pfam" id="PF13854">
    <property type="entry name" value="Kelch_HCF"/>
    <property type="match status" value="1"/>
</dbReference>
<dbReference type="InterPro" id="IPR003961">
    <property type="entry name" value="FN3_dom"/>
</dbReference>
<evidence type="ECO:0000256" key="4">
    <source>
        <dbReference type="ARBA" id="ARBA00022737"/>
    </source>
</evidence>
<reference evidence="10" key="1">
    <citation type="submission" date="2021-10" db="EMBL/GenBank/DDBJ databases">
        <title>Tropical sea cucumber genome reveals ecological adaptation and Cuvierian tubules defense mechanism.</title>
        <authorList>
            <person name="Chen T."/>
        </authorList>
    </citation>
    <scope>NUCLEOTIDE SEQUENCE</scope>
    <source>
        <strain evidence="10">Nanhai2018</strain>
        <tissue evidence="10">Muscle</tissue>
    </source>
</reference>
<sequence>MAAPILKWKRATGTTGPCPRPRHGHRAVAIKDLMVVFGGGNEGIVDELHVYNTATNQWFVPAVRGDIPPGCAAYGFVSDGTRLFIFGGMVEYGKYSNELYELQASRWEWKRLKPRSPKTGPVPCPRLGHTFTLVGSKAYLFGGLANDSDDPKNNIPRYLNDLYTLDLRSGYPNLAWDLPEVHGNLPPARESHTCVSYSGRDGKSPRLIVYGGMSGCRLGDLWQLNIDSMTWIRPEVHGPVPLPRSLHSATTIGHRMFVFGGWVPLVMDDVKVAAHEKEWKCTNTLASLNLETMTWEPLSMEVFEDAIPRARAGHCSVNIHTRLYVWSGRDGYRKAWNNQVCCKDLWYLETEKPPAPSRVQLIRASTNTLEVSWGSVPTADVYLLQLQKYDMPGQTSSTSAGLPVTPGVSPIRVSQQNSKSPPASTKPAVTTAPKASPTSAAAGMSGIAALAEAAAATQKIRQPVLTTASGTATGVISPIQSSGLAIVSRALTTTTGLMAAGAISPGVAPAAAAAVGGKIIKPITVISPNQVQPGLANTGNLKPVIVQQKPAGLGGKTVTVVQTIPKGTVVQAKTLTSPTVNPAAAAQIVTSRSPLQGTTIVKLVSTTQAGGKKILTPVTQVLGKPQASLLSLGNMQQQSKSIIKTIPVTQSVVKPGGTPPAGGTKQPTIVTVTSKVLTNTSATPAKLISTGLPNQQKIVITSQGGAQQALLKAAGSGNSPITIIRAVTPQGQGATGQTGTKTIQIITNSAGLRSGLNQPGAAAAILKSISSQGVGNTPIKITTTTGVSGVTTKLVTIPVSALAGGVGNLSNLITNSNLATTAAQIAANTKAVSKATPGLTTGIVTTKSPAPATLVSTTKTTPAPGVVLGGTSTTQLIQGTKVSPVPSTNVSANTSTTTTPSGVWVKVEDTSATGTTSVPPVSTSSAPKSDTGASVANTTTQAAAPTSNESSTTSASTPTETNTVVSQPETQDTASTTQATEAQQQQTPASVPGTTSTTTTSATTAVTAATTTQAASTVVSTSVAVSAPAATPSTATNTNAAPNQGVTPMDTTPPPTTEAFKQPQVNGEPQGEPKTNGSTTEPMDTTADTKKTADLDDKSIAMTIASLASGGQMPPPKAEPPSKIPNGLDSIKQEPMDTSPVNKVTTVRREANQWYDVGIIKTTTTTVSHFFLPSEASQRNEDDIDVVSVPDHSILKKQELQPGTAYKFRVAGINACGRGPWSEISAFKTCLPGFPGAPSAIRISKGNDGAHVSWEPPTNTNGEILEYTVYLAVRSTAAGGGDQKPGPAALAFVRVYCGPNPFCVVSSTHLASAHVDTTSKPAIIFRIAARNEKGYGPATQVRWLQDNQSGKLAAPKRVAADSTQASKKPKVDS</sequence>
<feature type="compositionally biased region" description="Low complexity" evidence="8">
    <location>
        <begin position="910"/>
        <end position="927"/>
    </location>
</feature>
<feature type="compositionally biased region" description="Basic and acidic residues" evidence="8">
    <location>
        <begin position="1087"/>
        <end position="1099"/>
    </location>
</feature>
<dbReference type="SUPFAM" id="SSF117281">
    <property type="entry name" value="Kelch motif"/>
    <property type="match status" value="1"/>
</dbReference>
<organism evidence="10 11">
    <name type="scientific">Holothuria leucospilota</name>
    <name type="common">Black long sea cucumber</name>
    <name type="synonym">Mertensiothuria leucospilota</name>
    <dbReference type="NCBI Taxonomy" id="206669"/>
    <lineage>
        <taxon>Eukaryota</taxon>
        <taxon>Metazoa</taxon>
        <taxon>Echinodermata</taxon>
        <taxon>Eleutherozoa</taxon>
        <taxon>Echinozoa</taxon>
        <taxon>Holothuroidea</taxon>
        <taxon>Aspidochirotacea</taxon>
        <taxon>Aspidochirotida</taxon>
        <taxon>Holothuriidae</taxon>
        <taxon>Holothuria</taxon>
    </lineage>
</organism>
<dbReference type="InterPro" id="IPR036116">
    <property type="entry name" value="FN3_sf"/>
</dbReference>
<keyword evidence="5" id="KW-0068">Autocatalytic cleavage</keyword>
<feature type="compositionally biased region" description="Low complexity" evidence="8">
    <location>
        <begin position="970"/>
        <end position="998"/>
    </location>
</feature>
<feature type="region of interest" description="Disordered" evidence="8">
    <location>
        <begin position="882"/>
        <end position="998"/>
    </location>
</feature>
<feature type="compositionally biased region" description="Polar residues" evidence="8">
    <location>
        <begin position="931"/>
        <end position="941"/>
    </location>
</feature>
<dbReference type="OrthoDB" id="10001928at2759"/>
<feature type="compositionally biased region" description="Low complexity" evidence="8">
    <location>
        <begin position="942"/>
        <end position="963"/>
    </location>
</feature>
<feature type="compositionally biased region" description="Polar residues" evidence="8">
    <location>
        <begin position="1063"/>
        <end position="1083"/>
    </location>
</feature>
<keyword evidence="11" id="KW-1185">Reference proteome</keyword>
<evidence type="ECO:0000313" key="11">
    <source>
        <dbReference type="Proteomes" id="UP001152320"/>
    </source>
</evidence>
<dbReference type="Gene3D" id="2.60.40.10">
    <property type="entry name" value="Immunoglobulins"/>
    <property type="match status" value="2"/>
</dbReference>
<evidence type="ECO:0000259" key="9">
    <source>
        <dbReference type="PROSITE" id="PS50853"/>
    </source>
</evidence>
<dbReference type="FunFam" id="2.120.10.80:FF:000015">
    <property type="entry name" value="host cell factor 1 isoform X1"/>
    <property type="match status" value="1"/>
</dbReference>
<feature type="compositionally biased region" description="Low complexity" evidence="8">
    <location>
        <begin position="885"/>
        <end position="901"/>
    </location>
</feature>
<evidence type="ECO:0000256" key="8">
    <source>
        <dbReference type="SAM" id="MobiDB-lite"/>
    </source>
</evidence>
<evidence type="ECO:0000256" key="1">
    <source>
        <dbReference type="ARBA" id="ARBA00004123"/>
    </source>
</evidence>
<feature type="compositionally biased region" description="Low complexity" evidence="8">
    <location>
        <begin position="420"/>
        <end position="437"/>
    </location>
</feature>
<feature type="domain" description="Fibronectin type-III" evidence="9">
    <location>
        <begin position="1134"/>
        <end position="1232"/>
    </location>
</feature>
<dbReference type="PANTHER" id="PTHR46003:SF1">
    <property type="entry name" value="HOST CELL FACTOR"/>
    <property type="match status" value="1"/>
</dbReference>
<name>A0A9Q1HHG7_HOLLE</name>
<keyword evidence="7" id="KW-0131">Cell cycle</keyword>
<protein>
    <submittedName>
        <fullName evidence="10">Host cell factor 1</fullName>
    </submittedName>
</protein>
<dbReference type="PROSITE" id="PS50853">
    <property type="entry name" value="FN3"/>
    <property type="match status" value="1"/>
</dbReference>
<keyword evidence="4" id="KW-0677">Repeat</keyword>
<dbReference type="EMBL" id="JAIZAY010000002">
    <property type="protein sequence ID" value="KAJ8046739.1"/>
    <property type="molecule type" value="Genomic_DNA"/>
</dbReference>
<evidence type="ECO:0000256" key="5">
    <source>
        <dbReference type="ARBA" id="ARBA00022813"/>
    </source>
</evidence>
<feature type="compositionally biased region" description="Low complexity" evidence="8">
    <location>
        <begin position="1028"/>
        <end position="1050"/>
    </location>
</feature>
<dbReference type="PANTHER" id="PTHR46003">
    <property type="entry name" value="HOST CELL FACTOR"/>
    <property type="match status" value="1"/>
</dbReference>
<comment type="subcellular location">
    <subcellularLocation>
        <location evidence="1">Nucleus</location>
    </subcellularLocation>
</comment>
<accession>A0A9Q1HHG7</accession>
<dbReference type="Gene3D" id="6.10.250.2590">
    <property type="match status" value="1"/>
</dbReference>
<gene>
    <name evidence="10" type="ORF">HOLleu_05516</name>
</gene>